<feature type="signal peptide" evidence="1">
    <location>
        <begin position="1"/>
        <end position="30"/>
    </location>
</feature>
<dbReference type="InterPro" id="IPR036388">
    <property type="entry name" value="WH-like_DNA-bd_sf"/>
</dbReference>
<accession>A0A7Y8G6X3</accession>
<proteinExistence type="predicted"/>
<comment type="caution">
    <text evidence="2">The sequence shown here is derived from an EMBL/GenBank/DDBJ whole genome shotgun (WGS) entry which is preliminary data.</text>
</comment>
<organism evidence="2 3">
    <name type="scientific">Pseudomonas reactans</name>
    <dbReference type="NCBI Taxonomy" id="117680"/>
    <lineage>
        <taxon>Bacteria</taxon>
        <taxon>Pseudomonadati</taxon>
        <taxon>Pseudomonadota</taxon>
        <taxon>Gammaproteobacteria</taxon>
        <taxon>Pseudomonadales</taxon>
        <taxon>Pseudomonadaceae</taxon>
        <taxon>Pseudomonas</taxon>
    </lineage>
</organism>
<dbReference type="Proteomes" id="UP000585226">
    <property type="component" value="Unassembled WGS sequence"/>
</dbReference>
<evidence type="ECO:0000313" key="2">
    <source>
        <dbReference type="EMBL" id="NWE91521.1"/>
    </source>
</evidence>
<reference evidence="2 3" key="1">
    <citation type="submission" date="2020-04" db="EMBL/GenBank/DDBJ databases">
        <title>Molecular characterization of pseudomonads from Agaricus bisporus reveal novel blotch 2 pathogens in Western Europe.</title>
        <authorList>
            <person name="Taparia T."/>
            <person name="Krijger M."/>
            <person name="Haynes E."/>
            <person name="Elpinstone J.G."/>
            <person name="Noble R."/>
            <person name="Van Der Wolf J."/>
        </authorList>
    </citation>
    <scope>NUCLEOTIDE SEQUENCE [LARGE SCALE GENOMIC DNA]</scope>
    <source>
        <strain evidence="2 3">P8021</strain>
    </source>
</reference>
<keyword evidence="1" id="KW-0732">Signal</keyword>
<dbReference type="EMBL" id="JACASD010000079">
    <property type="protein sequence ID" value="NWE91521.1"/>
    <property type="molecule type" value="Genomic_DNA"/>
</dbReference>
<protein>
    <recommendedName>
        <fullName evidence="4">Peptidase S74 domain-containing protein</fullName>
    </recommendedName>
</protein>
<dbReference type="RefSeq" id="WP_177113450.1">
    <property type="nucleotide sequence ID" value="NZ_JACASD010000079.1"/>
</dbReference>
<dbReference type="Gene3D" id="1.10.10.10">
    <property type="entry name" value="Winged helix-like DNA-binding domain superfamily/Winged helix DNA-binding domain"/>
    <property type="match status" value="1"/>
</dbReference>
<name>A0A7Y8G6X3_9PSED</name>
<feature type="chain" id="PRO_5031265741" description="Peptidase S74 domain-containing protein" evidence="1">
    <location>
        <begin position="31"/>
        <end position="300"/>
    </location>
</feature>
<dbReference type="AlphaFoldDB" id="A0A7Y8G6X3"/>
<evidence type="ECO:0000313" key="3">
    <source>
        <dbReference type="Proteomes" id="UP000585226"/>
    </source>
</evidence>
<evidence type="ECO:0008006" key="4">
    <source>
        <dbReference type="Google" id="ProtNLM"/>
    </source>
</evidence>
<evidence type="ECO:0000256" key="1">
    <source>
        <dbReference type="SAM" id="SignalP"/>
    </source>
</evidence>
<sequence length="300" mass="32084">MSQDKQTYKRLLPTALAAILAMEMFSGHVAADTTNPQAVEHLHIGNVPVEGVALRDGVVVSRKMLHQTDAHAFADKTVIDEVQDAGTYGAFDATTELRGSNLQDHMISFQDRLKYSGSNAIKLLDGFMSHPVHAGTGKIYMRTGVDIGDMPITNGGTIDQNIGVLVQDIRSGSNNSAVVLSQSNGHTLYSSGTAPSYHRSMLFFGPGTGPVISADSTQAKDVRDLSRKELKVAAKLKTLIKASKQKGGDGKIHVGVMARDVIEAFKSEGLDANEYAIVGKEGDVLGVRYDELLAFVVSAL</sequence>
<gene>
    <name evidence="2" type="ORF">HX893_25630</name>
</gene>